<evidence type="ECO:0000313" key="3">
    <source>
        <dbReference type="EMBL" id="MQT15618.1"/>
    </source>
</evidence>
<keyword evidence="4" id="KW-1185">Reference proteome</keyword>
<dbReference type="EMBL" id="VWNA01000003">
    <property type="protein sequence ID" value="MQT15618.1"/>
    <property type="molecule type" value="Genomic_DNA"/>
</dbReference>
<sequence length="498" mass="51985">MTDEPADLDAATPTTPRHAGFAEYEAYDATGLAALVRTGDVTPDELLDAALSRIEAHEPALHALVHRFEDRGRQAIAAGLPDGPFTGVPFLLKNTGLELEGTILSTGSRLFADAVSPRTGTLVARYEAAGLVLIAKSNTPEFALSFTTEPDAFGPSRNPWDISRSPGGSSGGSTAAVAAGYVPMANTSDGAGSTRLPASHCGLFGFKPSRMLNPLGPIAVEAIAGMSTPHAASWSVRDNAALLDATAGPDIGDPYAVPLGAESYLSEVGREPGRLRIGFTPASPLGTPVDRECVRVACEAADLCVELGHHVEECEAGYDAHALMAAWRIIVGVNVAPAVEMRGKALGIADPLSLLEPVNAEWVEEARRLPATAYLGAVNTLHQTARALGRFFQRYDILLSPTAAELPPPLGALAGAGKSLDRFYEAFWTHAPFTCAFNAAGCPAMSVPLGHSTSGLPIGAHFGAGFGRDGLLFRLAGQIERARPWFGRRPPLGLGGTA</sequence>
<name>A0A6A7YCC6_9HYPH</name>
<dbReference type="InterPro" id="IPR036928">
    <property type="entry name" value="AS_sf"/>
</dbReference>
<dbReference type="InterPro" id="IPR023631">
    <property type="entry name" value="Amidase_dom"/>
</dbReference>
<proteinExistence type="inferred from homology"/>
<organism evidence="3 4">
    <name type="scientific">Segnochrobactrum spirostomi</name>
    <dbReference type="NCBI Taxonomy" id="2608987"/>
    <lineage>
        <taxon>Bacteria</taxon>
        <taxon>Pseudomonadati</taxon>
        <taxon>Pseudomonadota</taxon>
        <taxon>Alphaproteobacteria</taxon>
        <taxon>Hyphomicrobiales</taxon>
        <taxon>Segnochrobactraceae</taxon>
        <taxon>Segnochrobactrum</taxon>
    </lineage>
</organism>
<dbReference type="RefSeq" id="WP_153491354.1">
    <property type="nucleotide sequence ID" value="NZ_VWNA01000003.1"/>
</dbReference>
<dbReference type="SUPFAM" id="SSF75304">
    <property type="entry name" value="Amidase signature (AS) enzymes"/>
    <property type="match status" value="1"/>
</dbReference>
<comment type="similarity">
    <text evidence="1">Belongs to the amidase family.</text>
</comment>
<evidence type="ECO:0000313" key="4">
    <source>
        <dbReference type="Proteomes" id="UP000332515"/>
    </source>
</evidence>
<dbReference type="PANTHER" id="PTHR11895:SF7">
    <property type="entry name" value="GLUTAMYL-TRNA(GLN) AMIDOTRANSFERASE SUBUNIT A, MITOCHONDRIAL"/>
    <property type="match status" value="1"/>
</dbReference>
<gene>
    <name evidence="3" type="ORF">F0357_23800</name>
</gene>
<comment type="caution">
    <text evidence="3">The sequence shown here is derived from an EMBL/GenBank/DDBJ whole genome shotgun (WGS) entry which is preliminary data.</text>
</comment>
<evidence type="ECO:0000259" key="2">
    <source>
        <dbReference type="Pfam" id="PF01425"/>
    </source>
</evidence>
<dbReference type="Pfam" id="PF01425">
    <property type="entry name" value="Amidase"/>
    <property type="match status" value="1"/>
</dbReference>
<protein>
    <submittedName>
        <fullName evidence="3">Amidase</fullName>
    </submittedName>
</protein>
<evidence type="ECO:0000256" key="1">
    <source>
        <dbReference type="ARBA" id="ARBA00009199"/>
    </source>
</evidence>
<feature type="domain" description="Amidase" evidence="2">
    <location>
        <begin position="45"/>
        <end position="472"/>
    </location>
</feature>
<dbReference type="PANTHER" id="PTHR11895">
    <property type="entry name" value="TRANSAMIDASE"/>
    <property type="match status" value="1"/>
</dbReference>
<dbReference type="InterPro" id="IPR000120">
    <property type="entry name" value="Amidase"/>
</dbReference>
<dbReference type="Proteomes" id="UP000332515">
    <property type="component" value="Unassembled WGS sequence"/>
</dbReference>
<reference evidence="3 4" key="1">
    <citation type="submission" date="2019-09" db="EMBL/GenBank/DDBJ databases">
        <title>Segnochrobactrum spirostomi gen. nov., sp. nov., isolated from the ciliate Spirostomum cf. yagiui and description of a novel family, Segnochrobactraceae fam. nov. within the order Rhizobiales of the class Alphaproteobacteria.</title>
        <authorList>
            <person name="Akter S."/>
            <person name="Shazib S.U.A."/>
            <person name="Shin M.K."/>
        </authorList>
    </citation>
    <scope>NUCLEOTIDE SEQUENCE [LARGE SCALE GENOMIC DNA]</scope>
    <source>
        <strain evidence="3 4">Sp-1</strain>
    </source>
</reference>
<accession>A0A6A7YCC6</accession>
<dbReference type="Gene3D" id="3.90.1300.10">
    <property type="entry name" value="Amidase signature (AS) domain"/>
    <property type="match status" value="1"/>
</dbReference>
<dbReference type="AlphaFoldDB" id="A0A6A7YCC6"/>
<dbReference type="GO" id="GO:0003824">
    <property type="term" value="F:catalytic activity"/>
    <property type="evidence" value="ECO:0007669"/>
    <property type="project" value="InterPro"/>
</dbReference>